<dbReference type="Gene3D" id="3.40.50.2300">
    <property type="match status" value="1"/>
</dbReference>
<feature type="domain" description="GGDEF" evidence="5">
    <location>
        <begin position="335"/>
        <end position="469"/>
    </location>
</feature>
<dbReference type="SMART" id="SM00267">
    <property type="entry name" value="GGDEF"/>
    <property type="match status" value="1"/>
</dbReference>
<feature type="domain" description="Response regulatory" evidence="4">
    <location>
        <begin position="168"/>
        <end position="285"/>
    </location>
</feature>
<dbReference type="GO" id="GO:1902201">
    <property type="term" value="P:negative regulation of bacterial-type flagellum-dependent cell motility"/>
    <property type="evidence" value="ECO:0007669"/>
    <property type="project" value="TreeGrafter"/>
</dbReference>
<sequence length="475" mass="51416">MTGRILIVDDVATNRIVMKVKLAAARYDVIPASSGQEAIDLAKSGGIDLIIMDMMMPAMTGAEACRRLRADPATSTIPVILVTASEDKQSRMEGLSAGADDFLSKPVDEVALLARVRSLLRSQSEERDFRERGGAVLEMAQSSGLDGFAEAGGQAPFQASARATEGNIALVGGPDARWVPVQRDRLRPLFREQVRVFGRDTALAVTERDAPDLFLIEADLAQRNEGLRLMSELRSRPATRHAAFIILLPKGDSERAATALDLGAADVSYHPLASEELAMRVRTQLARKKRADQMRTTLDTGLKLAVIDPLTGLHNRRYALHHLSQVATRCQAQGIRAGVVLMDIDHFKKVNDTHGHPVGDQVLARVAQRLKDSLRTEDLVARIGGEEFLAVLPDTDLDHVRMVAERLRETVETLPIPARDGATLSVTLSLGVGMLTPDAGAPGDLLERVDRALYAAKDGGRNRVRFADSAAGPSA</sequence>
<dbReference type="PROSITE" id="PS50110">
    <property type="entry name" value="RESPONSE_REGULATORY"/>
    <property type="match status" value="2"/>
</dbReference>
<dbReference type="Pfam" id="PF00990">
    <property type="entry name" value="GGDEF"/>
    <property type="match status" value="1"/>
</dbReference>
<dbReference type="STRING" id="390807.SAMN04488095_1258"/>
<feature type="modified residue" description="4-aspartylphosphate" evidence="3">
    <location>
        <position position="53"/>
    </location>
</feature>
<gene>
    <name evidence="6" type="ORF">SAMN04488095_1258</name>
</gene>
<protein>
    <recommendedName>
        <fullName evidence="1">diguanylate cyclase</fullName>
        <ecNumber evidence="1">2.7.7.65</ecNumber>
    </recommendedName>
</protein>
<dbReference type="EMBL" id="FORA01000001">
    <property type="protein sequence ID" value="SFI56981.1"/>
    <property type="molecule type" value="Genomic_DNA"/>
</dbReference>
<dbReference type="SMART" id="SM00448">
    <property type="entry name" value="REC"/>
    <property type="match status" value="1"/>
</dbReference>
<evidence type="ECO:0000256" key="2">
    <source>
        <dbReference type="ARBA" id="ARBA00034247"/>
    </source>
</evidence>
<keyword evidence="3" id="KW-0597">Phosphoprotein</keyword>
<dbReference type="AlphaFoldDB" id="A0A1I3J9J7"/>
<dbReference type="InterPro" id="IPR000160">
    <property type="entry name" value="GGDEF_dom"/>
</dbReference>
<evidence type="ECO:0000259" key="4">
    <source>
        <dbReference type="PROSITE" id="PS50110"/>
    </source>
</evidence>
<dbReference type="GO" id="GO:0000160">
    <property type="term" value="P:phosphorelay signal transduction system"/>
    <property type="evidence" value="ECO:0007669"/>
    <property type="project" value="InterPro"/>
</dbReference>
<dbReference type="Proteomes" id="UP000199110">
    <property type="component" value="Unassembled WGS sequence"/>
</dbReference>
<dbReference type="EC" id="2.7.7.65" evidence="1"/>
<dbReference type="GO" id="GO:0043709">
    <property type="term" value="P:cell adhesion involved in single-species biofilm formation"/>
    <property type="evidence" value="ECO:0007669"/>
    <property type="project" value="TreeGrafter"/>
</dbReference>
<dbReference type="GO" id="GO:0005886">
    <property type="term" value="C:plasma membrane"/>
    <property type="evidence" value="ECO:0007669"/>
    <property type="project" value="TreeGrafter"/>
</dbReference>
<dbReference type="OrthoDB" id="9812260at2"/>
<dbReference type="InterPro" id="IPR043128">
    <property type="entry name" value="Rev_trsase/Diguanyl_cyclase"/>
</dbReference>
<accession>A0A1I3J9J7</accession>
<dbReference type="InterPro" id="IPR011006">
    <property type="entry name" value="CheY-like_superfamily"/>
</dbReference>
<dbReference type="PANTHER" id="PTHR45138:SF9">
    <property type="entry name" value="DIGUANYLATE CYCLASE DGCM-RELATED"/>
    <property type="match status" value="1"/>
</dbReference>
<dbReference type="PANTHER" id="PTHR45138">
    <property type="entry name" value="REGULATORY COMPONENTS OF SENSORY TRANSDUCTION SYSTEM"/>
    <property type="match status" value="1"/>
</dbReference>
<dbReference type="CDD" id="cd01949">
    <property type="entry name" value="GGDEF"/>
    <property type="match status" value="1"/>
</dbReference>
<name>A0A1I3J9J7_9RHOB</name>
<dbReference type="InterPro" id="IPR001789">
    <property type="entry name" value="Sig_transdc_resp-reg_receiver"/>
</dbReference>
<dbReference type="GO" id="GO:0052621">
    <property type="term" value="F:diguanylate cyclase activity"/>
    <property type="evidence" value="ECO:0007669"/>
    <property type="project" value="UniProtKB-EC"/>
</dbReference>
<feature type="domain" description="Response regulatory" evidence="4">
    <location>
        <begin position="4"/>
        <end position="120"/>
    </location>
</feature>
<dbReference type="FunFam" id="3.30.70.270:FF:000001">
    <property type="entry name" value="Diguanylate cyclase domain protein"/>
    <property type="match status" value="1"/>
</dbReference>
<comment type="catalytic activity">
    <reaction evidence="2">
        <text>2 GTP = 3',3'-c-di-GMP + 2 diphosphate</text>
        <dbReference type="Rhea" id="RHEA:24898"/>
        <dbReference type="ChEBI" id="CHEBI:33019"/>
        <dbReference type="ChEBI" id="CHEBI:37565"/>
        <dbReference type="ChEBI" id="CHEBI:58805"/>
        <dbReference type="EC" id="2.7.7.65"/>
    </reaction>
</comment>
<dbReference type="InterPro" id="IPR029787">
    <property type="entry name" value="Nucleotide_cyclase"/>
</dbReference>
<evidence type="ECO:0000259" key="5">
    <source>
        <dbReference type="PROSITE" id="PS50887"/>
    </source>
</evidence>
<evidence type="ECO:0000256" key="1">
    <source>
        <dbReference type="ARBA" id="ARBA00012528"/>
    </source>
</evidence>
<reference evidence="6 7" key="1">
    <citation type="submission" date="2016-10" db="EMBL/GenBank/DDBJ databases">
        <authorList>
            <person name="de Groot N.N."/>
        </authorList>
    </citation>
    <scope>NUCLEOTIDE SEQUENCE [LARGE SCALE GENOMIC DNA]</scope>
    <source>
        <strain evidence="6 7">DSM 19073</strain>
    </source>
</reference>
<dbReference type="SUPFAM" id="SSF52172">
    <property type="entry name" value="CheY-like"/>
    <property type="match status" value="2"/>
</dbReference>
<evidence type="ECO:0000313" key="7">
    <source>
        <dbReference type="Proteomes" id="UP000199110"/>
    </source>
</evidence>
<dbReference type="InterPro" id="IPR050469">
    <property type="entry name" value="Diguanylate_Cyclase"/>
</dbReference>
<dbReference type="Pfam" id="PF00072">
    <property type="entry name" value="Response_reg"/>
    <property type="match status" value="1"/>
</dbReference>
<comment type="caution">
    <text evidence="3">Lacks conserved residue(s) required for the propagation of feature annotation.</text>
</comment>
<dbReference type="Gene3D" id="3.30.70.270">
    <property type="match status" value="1"/>
</dbReference>
<dbReference type="PROSITE" id="PS50887">
    <property type="entry name" value="GGDEF"/>
    <property type="match status" value="1"/>
</dbReference>
<evidence type="ECO:0000313" key="6">
    <source>
        <dbReference type="EMBL" id="SFI56981.1"/>
    </source>
</evidence>
<dbReference type="SUPFAM" id="SSF55073">
    <property type="entry name" value="Nucleotide cyclase"/>
    <property type="match status" value="1"/>
</dbReference>
<keyword evidence="7" id="KW-1185">Reference proteome</keyword>
<proteinExistence type="predicted"/>
<dbReference type="NCBIfam" id="TIGR00254">
    <property type="entry name" value="GGDEF"/>
    <property type="match status" value="1"/>
</dbReference>
<organism evidence="6 7">
    <name type="scientific">Jannaschia pohangensis</name>
    <dbReference type="NCBI Taxonomy" id="390807"/>
    <lineage>
        <taxon>Bacteria</taxon>
        <taxon>Pseudomonadati</taxon>
        <taxon>Pseudomonadota</taxon>
        <taxon>Alphaproteobacteria</taxon>
        <taxon>Rhodobacterales</taxon>
        <taxon>Roseobacteraceae</taxon>
        <taxon>Jannaschia</taxon>
    </lineage>
</organism>
<dbReference type="RefSeq" id="WP_092778109.1">
    <property type="nucleotide sequence ID" value="NZ_FORA01000001.1"/>
</dbReference>
<evidence type="ECO:0000256" key="3">
    <source>
        <dbReference type="PROSITE-ProRule" id="PRU00169"/>
    </source>
</evidence>